<evidence type="ECO:0000259" key="5">
    <source>
        <dbReference type="PROSITE" id="PS50931"/>
    </source>
</evidence>
<dbReference type="PANTHER" id="PTHR30118:SF15">
    <property type="entry name" value="TRANSCRIPTIONAL REGULATORY PROTEIN"/>
    <property type="match status" value="1"/>
</dbReference>
<dbReference type="InterPro" id="IPR036390">
    <property type="entry name" value="WH_DNA-bd_sf"/>
</dbReference>
<dbReference type="Pfam" id="PF03466">
    <property type="entry name" value="LysR_substrate"/>
    <property type="match status" value="1"/>
</dbReference>
<dbReference type="SUPFAM" id="SSF53850">
    <property type="entry name" value="Periplasmic binding protein-like II"/>
    <property type="match status" value="1"/>
</dbReference>
<dbReference type="PROSITE" id="PS50931">
    <property type="entry name" value="HTH_LYSR"/>
    <property type="match status" value="1"/>
</dbReference>
<dbReference type="PANTHER" id="PTHR30118">
    <property type="entry name" value="HTH-TYPE TRANSCRIPTIONAL REGULATOR LEUO-RELATED"/>
    <property type="match status" value="1"/>
</dbReference>
<keyword evidence="2" id="KW-0805">Transcription regulation</keyword>
<keyword evidence="7" id="KW-1185">Reference proteome</keyword>
<accession>A0ABY4FIP0</accession>
<proteinExistence type="inferred from homology"/>
<dbReference type="InterPro" id="IPR000847">
    <property type="entry name" value="LysR_HTH_N"/>
</dbReference>
<keyword evidence="3" id="KW-0238">DNA-binding</keyword>
<evidence type="ECO:0000313" key="7">
    <source>
        <dbReference type="Proteomes" id="UP000831786"/>
    </source>
</evidence>
<dbReference type="Pfam" id="PF00126">
    <property type="entry name" value="HTH_1"/>
    <property type="match status" value="1"/>
</dbReference>
<dbReference type="InterPro" id="IPR036388">
    <property type="entry name" value="WH-like_DNA-bd_sf"/>
</dbReference>
<dbReference type="SUPFAM" id="SSF46785">
    <property type="entry name" value="Winged helix' DNA-binding domain"/>
    <property type="match status" value="1"/>
</dbReference>
<dbReference type="Gene3D" id="1.10.10.10">
    <property type="entry name" value="Winged helix-like DNA-binding domain superfamily/Winged helix DNA-binding domain"/>
    <property type="match status" value="1"/>
</dbReference>
<evidence type="ECO:0000256" key="3">
    <source>
        <dbReference type="ARBA" id="ARBA00023125"/>
    </source>
</evidence>
<organism evidence="6 7">
    <name type="scientific">Leucobacter allii</name>
    <dbReference type="NCBI Taxonomy" id="2932247"/>
    <lineage>
        <taxon>Bacteria</taxon>
        <taxon>Bacillati</taxon>
        <taxon>Actinomycetota</taxon>
        <taxon>Actinomycetes</taxon>
        <taxon>Micrococcales</taxon>
        <taxon>Microbacteriaceae</taxon>
        <taxon>Leucobacter</taxon>
    </lineage>
</organism>
<feature type="domain" description="HTH lysR-type" evidence="5">
    <location>
        <begin position="9"/>
        <end position="66"/>
    </location>
</feature>
<comment type="similarity">
    <text evidence="1">Belongs to the LysR transcriptional regulatory family.</text>
</comment>
<evidence type="ECO:0000256" key="1">
    <source>
        <dbReference type="ARBA" id="ARBA00009437"/>
    </source>
</evidence>
<dbReference type="Proteomes" id="UP000831786">
    <property type="component" value="Chromosome"/>
</dbReference>
<dbReference type="PRINTS" id="PR00039">
    <property type="entry name" value="HTHLYSR"/>
</dbReference>
<dbReference type="Gene3D" id="3.40.190.10">
    <property type="entry name" value="Periplasmic binding protein-like II"/>
    <property type="match status" value="2"/>
</dbReference>
<reference evidence="6 7" key="1">
    <citation type="submission" date="2022-04" db="EMBL/GenBank/DDBJ databases">
        <title>Leucobacter sp. isolated from rhizosphere of garlic.</title>
        <authorList>
            <person name="Won M."/>
            <person name="Lee C.-M."/>
            <person name="Woen H.-Y."/>
            <person name="Kwon S.-W."/>
        </authorList>
    </citation>
    <scope>NUCLEOTIDE SEQUENCE [LARGE SCALE GENOMIC DNA]</scope>
    <source>
        <strain evidence="6 7">H21R-40</strain>
    </source>
</reference>
<gene>
    <name evidence="6" type="ORF">MUN78_09170</name>
</gene>
<dbReference type="InterPro" id="IPR050389">
    <property type="entry name" value="LysR-type_TF"/>
</dbReference>
<dbReference type="InterPro" id="IPR005119">
    <property type="entry name" value="LysR_subst-bd"/>
</dbReference>
<evidence type="ECO:0000256" key="2">
    <source>
        <dbReference type="ARBA" id="ARBA00023015"/>
    </source>
</evidence>
<evidence type="ECO:0000256" key="4">
    <source>
        <dbReference type="ARBA" id="ARBA00023163"/>
    </source>
</evidence>
<keyword evidence="4" id="KW-0804">Transcription</keyword>
<name>A0ABY4FIP0_9MICO</name>
<sequence>MNVIDLRRVDLNLLVVFQALMQEASVTRAAVKLKLSQSAVSAALARLRALFGDPLFERTRAGMVPTPRALAISARIGPTLTSIAGVIYEDPEFEPTRSDRIMHLAMSDDLELVLAPRLARLKLAERWRVEFAIHQTNSALWRESVENPRNDLTLTVTPRTQGADVLSEPFASGGYLCVYNPRLLRLSQPVTFEEYAALDHVRVSYDVQRGWVDDLLAARGHQRKILCAVSHFAGLVSILSTTPVIATIPEHAARALTELLDLELSPVPLHGPRFTISALWNARVDGTPQHLWLREVLQGLAAEV</sequence>
<dbReference type="RefSeq" id="WP_244689314.1">
    <property type="nucleotide sequence ID" value="NZ_CP095044.1"/>
</dbReference>
<protein>
    <submittedName>
        <fullName evidence="6">LysR family transcriptional regulator</fullName>
    </submittedName>
</protein>
<dbReference type="EMBL" id="CP095045">
    <property type="protein sequence ID" value="UOQ55878.1"/>
    <property type="molecule type" value="Genomic_DNA"/>
</dbReference>
<evidence type="ECO:0000313" key="6">
    <source>
        <dbReference type="EMBL" id="UOQ55878.1"/>
    </source>
</evidence>